<evidence type="ECO:0000259" key="2">
    <source>
        <dbReference type="PROSITE" id="PS51352"/>
    </source>
</evidence>
<evidence type="ECO:0000313" key="3">
    <source>
        <dbReference type="EMBL" id="OAP93118.1"/>
    </source>
</evidence>
<keyword evidence="4" id="KW-1185">Reference proteome</keyword>
<dbReference type="EMBL" id="LVXZ01000015">
    <property type="protein sequence ID" value="OAP93118.1"/>
    <property type="molecule type" value="Genomic_DNA"/>
</dbReference>
<accession>A0A179BN10</accession>
<feature type="domain" description="Thioredoxin" evidence="2">
    <location>
        <begin position="25"/>
        <end position="206"/>
    </location>
</feature>
<name>A0A179BN10_ACIFR</name>
<keyword evidence="3" id="KW-0413">Isomerase</keyword>
<dbReference type="Pfam" id="PF13098">
    <property type="entry name" value="Thioredoxin_2"/>
    <property type="match status" value="1"/>
</dbReference>
<dbReference type="PROSITE" id="PS51352">
    <property type="entry name" value="THIOREDOXIN_2"/>
    <property type="match status" value="1"/>
</dbReference>
<dbReference type="Gene3D" id="3.40.30.10">
    <property type="entry name" value="Glutaredoxin"/>
    <property type="match status" value="1"/>
</dbReference>
<gene>
    <name evidence="3" type="ORF">A4H96_01740</name>
</gene>
<dbReference type="PANTHER" id="PTHR35272:SF4">
    <property type="entry name" value="THIOL:DISULFIDE INTERCHANGE PROTEIN DSBG"/>
    <property type="match status" value="1"/>
</dbReference>
<keyword evidence="1" id="KW-0732">Signal</keyword>
<dbReference type="InterPro" id="IPR012336">
    <property type="entry name" value="Thioredoxin-like_fold"/>
</dbReference>
<dbReference type="AlphaFoldDB" id="A0A179BN10"/>
<dbReference type="SUPFAM" id="SSF52833">
    <property type="entry name" value="Thioredoxin-like"/>
    <property type="match status" value="1"/>
</dbReference>
<feature type="chain" id="PRO_5008099456" evidence="1">
    <location>
        <begin position="27"/>
        <end position="206"/>
    </location>
</feature>
<evidence type="ECO:0000313" key="4">
    <source>
        <dbReference type="Proteomes" id="UP000078302"/>
    </source>
</evidence>
<dbReference type="GO" id="GO:0016853">
    <property type="term" value="F:isomerase activity"/>
    <property type="evidence" value="ECO:0007669"/>
    <property type="project" value="UniProtKB-KW"/>
</dbReference>
<evidence type="ECO:0000256" key="1">
    <source>
        <dbReference type="SAM" id="SignalP"/>
    </source>
</evidence>
<reference evidence="3 4" key="1">
    <citation type="submission" date="2016-04" db="EMBL/GenBank/DDBJ databases">
        <title>Acidithiobacillus ferrooxidans genome sequencing and assembly.</title>
        <authorList>
            <person name="Zhou Z."/>
        </authorList>
    </citation>
    <scope>NUCLEOTIDE SEQUENCE [LARGE SCALE GENOMIC DNA]</scope>
    <source>
        <strain evidence="3 4">BY0502</strain>
    </source>
</reference>
<dbReference type="OrthoDB" id="12976at2"/>
<dbReference type="RefSeq" id="WP_064217993.1">
    <property type="nucleotide sequence ID" value="NZ_LVXZ01000015.1"/>
</dbReference>
<dbReference type="Proteomes" id="UP000078302">
    <property type="component" value="Unassembled WGS sequence"/>
</dbReference>
<dbReference type="InterPro" id="IPR013766">
    <property type="entry name" value="Thioredoxin_domain"/>
</dbReference>
<dbReference type="InterPro" id="IPR036249">
    <property type="entry name" value="Thioredoxin-like_sf"/>
</dbReference>
<organism evidence="3 4">
    <name type="scientific">Acidithiobacillus ferrooxidans</name>
    <name type="common">Thiobacillus ferrooxidans</name>
    <dbReference type="NCBI Taxonomy" id="920"/>
    <lineage>
        <taxon>Bacteria</taxon>
        <taxon>Pseudomonadati</taxon>
        <taxon>Pseudomonadota</taxon>
        <taxon>Acidithiobacillia</taxon>
        <taxon>Acidithiobacillales</taxon>
        <taxon>Acidithiobacillaceae</taxon>
        <taxon>Acidithiobacillus</taxon>
    </lineage>
</organism>
<feature type="signal peptide" evidence="1">
    <location>
        <begin position="1"/>
        <end position="26"/>
    </location>
</feature>
<dbReference type="PANTHER" id="PTHR35272">
    <property type="entry name" value="THIOL:DISULFIDE INTERCHANGE PROTEIN DSBC-RELATED"/>
    <property type="match status" value="1"/>
</dbReference>
<sequence length="206" mass="22423">MQISFKSVLINTLTLASTMASGLTWAGAVVAPPVHLTYPKKMTAQFVWNQVLARQATYIQDGDKGPIIYDFQDPNCPYCHVLYKAEAPLIRAGLLTVRYVPVAFISPNSLPEAAAWLQAPQPTQALQHFENIIGPSFRNGGTKDLPKASPTEDTRADLRENMKLLGSLGFQGTPAIIFRAKSGQLGRIPGAISEAQLKRLLPKLAP</sequence>
<dbReference type="InterPro" id="IPR051470">
    <property type="entry name" value="Thiol:disulfide_interchange"/>
</dbReference>
<proteinExistence type="predicted"/>
<comment type="caution">
    <text evidence="3">The sequence shown here is derived from an EMBL/GenBank/DDBJ whole genome shotgun (WGS) entry which is preliminary data.</text>
</comment>
<protein>
    <submittedName>
        <fullName evidence="3">Disulfide isomerase</fullName>
    </submittedName>
</protein>